<gene>
    <name evidence="1" type="ORF">M0811_04893</name>
</gene>
<sequence>MEEQKEFIFTELEKTTLESSWSILAKLRYLSSIFPDEFEGIDENTDFHNLKSDEIVISRRLIQKTAEILDLKEQNLIRSVKRAIMNKGYKYVKAQHHNFTHLRFVKESNENNQK</sequence>
<protein>
    <submittedName>
        <fullName evidence="1">Uncharacterized protein</fullName>
    </submittedName>
</protein>
<dbReference type="Proteomes" id="UP001149090">
    <property type="component" value="Unassembled WGS sequence"/>
</dbReference>
<evidence type="ECO:0000313" key="1">
    <source>
        <dbReference type="EMBL" id="KAJ5078568.1"/>
    </source>
</evidence>
<dbReference type="AlphaFoldDB" id="A0A9Q0RGB2"/>
<dbReference type="EMBL" id="JAPDFW010000053">
    <property type="protein sequence ID" value="KAJ5078568.1"/>
    <property type="molecule type" value="Genomic_DNA"/>
</dbReference>
<reference evidence="1" key="1">
    <citation type="submission" date="2022-10" db="EMBL/GenBank/DDBJ databases">
        <title>Novel sulphate-reducing endosymbionts in the free-living metamonad Anaeramoeba.</title>
        <authorList>
            <person name="Jerlstrom-Hultqvist J."/>
            <person name="Cepicka I."/>
            <person name="Gallot-Lavallee L."/>
            <person name="Salas-Leiva D."/>
            <person name="Curtis B.A."/>
            <person name="Zahonova K."/>
            <person name="Pipaliya S."/>
            <person name="Dacks J."/>
            <person name="Roger A.J."/>
        </authorList>
    </citation>
    <scope>NUCLEOTIDE SEQUENCE</scope>
    <source>
        <strain evidence="1">BMAN</strain>
    </source>
</reference>
<keyword evidence="2" id="KW-1185">Reference proteome</keyword>
<organism evidence="1 2">
    <name type="scientific">Anaeramoeba ignava</name>
    <name type="common">Anaerobic marine amoeba</name>
    <dbReference type="NCBI Taxonomy" id="1746090"/>
    <lineage>
        <taxon>Eukaryota</taxon>
        <taxon>Metamonada</taxon>
        <taxon>Anaeramoebidae</taxon>
        <taxon>Anaeramoeba</taxon>
    </lineage>
</organism>
<name>A0A9Q0RGB2_ANAIG</name>
<comment type="caution">
    <text evidence="1">The sequence shown here is derived from an EMBL/GenBank/DDBJ whole genome shotgun (WGS) entry which is preliminary data.</text>
</comment>
<accession>A0A9Q0RGB2</accession>
<evidence type="ECO:0000313" key="2">
    <source>
        <dbReference type="Proteomes" id="UP001149090"/>
    </source>
</evidence>
<proteinExistence type="predicted"/>